<feature type="transmembrane region" description="Helical" evidence="2">
    <location>
        <begin position="34"/>
        <end position="60"/>
    </location>
</feature>
<dbReference type="AlphaFoldDB" id="A0A7R8H8A4"/>
<dbReference type="Proteomes" id="UP000675881">
    <property type="component" value="Chromosome 5"/>
</dbReference>
<keyword evidence="2" id="KW-1133">Transmembrane helix</keyword>
<feature type="region of interest" description="Disordered" evidence="1">
    <location>
        <begin position="66"/>
        <end position="151"/>
    </location>
</feature>
<sequence>MMDHHDEPSYPSSKSSALDELNFTHRSHWQLAPWLTGLVLSLVVFVILIPAICSACYHWYSYKRESEEENEEDEENESDLDDEDYSDEEEDEENGLLNPLNKEVEENSSEGSKKNIGVQVRHDYSQTPSISSSLAHSASGVPPAPPPPVQASAALVHQVSISDRHRPREYTQTTTIGEMEDPIHAESQLRPQSVLHHRYYNHIRPPSSTTAESSSSTTLACETSLNHLLDYIRTSRDQAVFKTFPRASSLLENRDFIVEIHPRNKWTQREFIQRQFINTQSERTLTNGKGEKSGSHLETEV</sequence>
<evidence type="ECO:0000256" key="1">
    <source>
        <dbReference type="SAM" id="MobiDB-lite"/>
    </source>
</evidence>
<feature type="compositionally biased region" description="Basic and acidic residues" evidence="1">
    <location>
        <begin position="289"/>
        <end position="301"/>
    </location>
</feature>
<feature type="region of interest" description="Disordered" evidence="1">
    <location>
        <begin position="282"/>
        <end position="301"/>
    </location>
</feature>
<accession>A0A7R8H8A4</accession>
<dbReference type="EMBL" id="HG994584">
    <property type="protein sequence ID" value="CAF2938453.1"/>
    <property type="molecule type" value="Genomic_DNA"/>
</dbReference>
<gene>
    <name evidence="3" type="ORF">LSAA_9607</name>
</gene>
<protein>
    <submittedName>
        <fullName evidence="3">(salmon louse) hypothetical protein</fullName>
    </submittedName>
</protein>
<name>A0A7R8H8A4_LEPSM</name>
<keyword evidence="4" id="KW-1185">Reference proteome</keyword>
<reference evidence="3" key="1">
    <citation type="submission" date="2021-02" db="EMBL/GenBank/DDBJ databases">
        <authorList>
            <person name="Bekaert M."/>
        </authorList>
    </citation>
    <scope>NUCLEOTIDE SEQUENCE</scope>
    <source>
        <strain evidence="3">IoA-00</strain>
    </source>
</reference>
<evidence type="ECO:0000313" key="4">
    <source>
        <dbReference type="Proteomes" id="UP000675881"/>
    </source>
</evidence>
<evidence type="ECO:0000313" key="3">
    <source>
        <dbReference type="EMBL" id="CAF2938453.1"/>
    </source>
</evidence>
<feature type="compositionally biased region" description="Acidic residues" evidence="1">
    <location>
        <begin position="67"/>
        <end position="94"/>
    </location>
</feature>
<organism evidence="3 4">
    <name type="scientific">Lepeophtheirus salmonis</name>
    <name type="common">Salmon louse</name>
    <name type="synonym">Caligus salmonis</name>
    <dbReference type="NCBI Taxonomy" id="72036"/>
    <lineage>
        <taxon>Eukaryota</taxon>
        <taxon>Metazoa</taxon>
        <taxon>Ecdysozoa</taxon>
        <taxon>Arthropoda</taxon>
        <taxon>Crustacea</taxon>
        <taxon>Multicrustacea</taxon>
        <taxon>Hexanauplia</taxon>
        <taxon>Copepoda</taxon>
        <taxon>Siphonostomatoida</taxon>
        <taxon>Caligidae</taxon>
        <taxon>Lepeophtheirus</taxon>
    </lineage>
</organism>
<evidence type="ECO:0000256" key="2">
    <source>
        <dbReference type="SAM" id="Phobius"/>
    </source>
</evidence>
<proteinExistence type="predicted"/>
<feature type="compositionally biased region" description="Low complexity" evidence="1">
    <location>
        <begin position="129"/>
        <end position="141"/>
    </location>
</feature>
<keyword evidence="2" id="KW-0472">Membrane</keyword>
<keyword evidence="2" id="KW-0812">Transmembrane</keyword>